<dbReference type="RefSeq" id="WP_106891761.1">
    <property type="nucleotide sequence ID" value="NZ_CP027860.1"/>
</dbReference>
<evidence type="ECO:0000313" key="1">
    <source>
        <dbReference type="EMBL" id="AVP97841.1"/>
    </source>
</evidence>
<dbReference type="OrthoDB" id="9795306at2"/>
<dbReference type="InterPro" id="IPR029068">
    <property type="entry name" value="Glyas_Bleomycin-R_OHBP_Dase"/>
</dbReference>
<accession>A0A2P1PSM1</accession>
<dbReference type="PANTHER" id="PTHR33990:SF1">
    <property type="entry name" value="PROTEIN YJDN"/>
    <property type="match status" value="1"/>
</dbReference>
<dbReference type="AlphaFoldDB" id="A0A2P1PSM1"/>
<dbReference type="SUPFAM" id="SSF54593">
    <property type="entry name" value="Glyoxalase/Bleomycin resistance protein/Dihydroxybiphenyl dioxygenase"/>
    <property type="match status" value="1"/>
</dbReference>
<reference evidence="1 2" key="2">
    <citation type="submission" date="2018-03" db="EMBL/GenBank/DDBJ databases">
        <authorList>
            <person name="Keele B.F."/>
        </authorList>
    </citation>
    <scope>NUCLEOTIDE SEQUENCE [LARGE SCALE GENOMIC DNA]</scope>
    <source>
        <strain evidence="1 2">D13</strain>
    </source>
</reference>
<evidence type="ECO:0000313" key="2">
    <source>
        <dbReference type="Proteomes" id="UP000241074"/>
    </source>
</evidence>
<dbReference type="PANTHER" id="PTHR33990">
    <property type="entry name" value="PROTEIN YJDN-RELATED"/>
    <property type="match status" value="1"/>
</dbReference>
<dbReference type="EMBL" id="CP027860">
    <property type="protein sequence ID" value="AVP97841.1"/>
    <property type="molecule type" value="Genomic_DNA"/>
</dbReference>
<sequence length="145" mass="16090">MLAYPYLMFNGDCLEAAKHYAQVLNGRVFNVTRASTAPVDCMGPNGKDWVMNLSLKFGDTLLMASDCPEGMYESPRGFRVCLAPDSLVEFERIHAALSDGARSIEMPANETFWADRFAMFTDRYGTPWMLNFLGSKAATTEVPAV</sequence>
<proteinExistence type="predicted"/>
<dbReference type="CDD" id="cd06588">
    <property type="entry name" value="PhnB_like"/>
    <property type="match status" value="1"/>
</dbReference>
<protein>
    <submittedName>
        <fullName evidence="1">VOC family protein</fullName>
    </submittedName>
</protein>
<dbReference type="KEGG" id="xba:C7S18_11825"/>
<organism evidence="1 2">
    <name type="scientific">Ahniella affigens</name>
    <dbReference type="NCBI Taxonomy" id="2021234"/>
    <lineage>
        <taxon>Bacteria</taxon>
        <taxon>Pseudomonadati</taxon>
        <taxon>Pseudomonadota</taxon>
        <taxon>Gammaproteobacteria</taxon>
        <taxon>Lysobacterales</taxon>
        <taxon>Rhodanobacteraceae</taxon>
        <taxon>Ahniella</taxon>
    </lineage>
</organism>
<dbReference type="Proteomes" id="UP000241074">
    <property type="component" value="Chromosome"/>
</dbReference>
<gene>
    <name evidence="1" type="ORF">C7S18_11825</name>
</gene>
<dbReference type="Gene3D" id="3.10.180.10">
    <property type="entry name" value="2,3-Dihydroxybiphenyl 1,2-Dioxygenase, domain 1"/>
    <property type="match status" value="1"/>
</dbReference>
<dbReference type="InterPro" id="IPR028973">
    <property type="entry name" value="PhnB-like"/>
</dbReference>
<keyword evidence="2" id="KW-1185">Reference proteome</keyword>
<reference evidence="1 2" key="1">
    <citation type="submission" date="2018-03" db="EMBL/GenBank/DDBJ databases">
        <title>Ahniella affigens gen. nov., sp. nov., a gammaproteobacterium isolated from sandy soil near a stream.</title>
        <authorList>
            <person name="Ko Y."/>
            <person name="Kim J.-H."/>
        </authorList>
    </citation>
    <scope>NUCLEOTIDE SEQUENCE [LARGE SCALE GENOMIC DNA]</scope>
    <source>
        <strain evidence="1 2">D13</strain>
    </source>
</reference>
<name>A0A2P1PSM1_9GAMM</name>